<feature type="compositionally biased region" description="Low complexity" evidence="13">
    <location>
        <begin position="902"/>
        <end position="915"/>
    </location>
</feature>
<keyword evidence="7" id="KW-0413">Isomerase</keyword>
<keyword evidence="5 12" id="KW-0067">ATP-binding</keyword>
<organism evidence="16 17">
    <name type="scientific">Terriglobus aquaticus</name>
    <dbReference type="NCBI Taxonomy" id="940139"/>
    <lineage>
        <taxon>Bacteria</taxon>
        <taxon>Pseudomonadati</taxon>
        <taxon>Acidobacteriota</taxon>
        <taxon>Terriglobia</taxon>
        <taxon>Terriglobales</taxon>
        <taxon>Acidobacteriaceae</taxon>
        <taxon>Terriglobus</taxon>
    </lineage>
</organism>
<evidence type="ECO:0000256" key="1">
    <source>
        <dbReference type="ARBA" id="ARBA00009922"/>
    </source>
</evidence>
<evidence type="ECO:0000259" key="15">
    <source>
        <dbReference type="PROSITE" id="PS51217"/>
    </source>
</evidence>
<evidence type="ECO:0000313" key="16">
    <source>
        <dbReference type="EMBL" id="MFN2974710.1"/>
    </source>
</evidence>
<keyword evidence="16" id="KW-0689">Ribosomal protein</keyword>
<feature type="region of interest" description="Disordered" evidence="13">
    <location>
        <begin position="539"/>
        <end position="574"/>
    </location>
</feature>
<feature type="domain" description="UvrD-like helicase C-terminal" evidence="15">
    <location>
        <begin position="285"/>
        <end position="764"/>
    </location>
</feature>
<feature type="compositionally biased region" description="Polar residues" evidence="13">
    <location>
        <begin position="917"/>
        <end position="926"/>
    </location>
</feature>
<evidence type="ECO:0000313" key="17">
    <source>
        <dbReference type="Proteomes" id="UP001634747"/>
    </source>
</evidence>
<dbReference type="Gene3D" id="1.10.10.160">
    <property type="match status" value="1"/>
</dbReference>
<feature type="compositionally biased region" description="Basic and acidic residues" evidence="13">
    <location>
        <begin position="882"/>
        <end position="896"/>
    </location>
</feature>
<evidence type="ECO:0000256" key="8">
    <source>
        <dbReference type="ARBA" id="ARBA00034617"/>
    </source>
</evidence>
<dbReference type="SUPFAM" id="SSF52540">
    <property type="entry name" value="P-loop containing nucleoside triphosphate hydrolases"/>
    <property type="match status" value="2"/>
</dbReference>
<gene>
    <name evidence="16" type="ORF">ACK2TP_02955</name>
</gene>
<evidence type="ECO:0000256" key="7">
    <source>
        <dbReference type="ARBA" id="ARBA00023235"/>
    </source>
</evidence>
<feature type="compositionally biased region" description="Low complexity" evidence="13">
    <location>
        <begin position="549"/>
        <end position="567"/>
    </location>
</feature>
<comment type="catalytic activity">
    <reaction evidence="8">
        <text>Couples ATP hydrolysis with the unwinding of duplex DNA by translocating in the 3'-5' direction.</text>
        <dbReference type="EC" id="5.6.2.4"/>
    </reaction>
</comment>
<evidence type="ECO:0000256" key="9">
    <source>
        <dbReference type="ARBA" id="ARBA00034808"/>
    </source>
</evidence>
<evidence type="ECO:0000256" key="13">
    <source>
        <dbReference type="SAM" id="MobiDB-lite"/>
    </source>
</evidence>
<dbReference type="Pfam" id="PF13361">
    <property type="entry name" value="UvrD_C"/>
    <property type="match status" value="1"/>
</dbReference>
<dbReference type="GO" id="GO:0004386">
    <property type="term" value="F:helicase activity"/>
    <property type="evidence" value="ECO:0007669"/>
    <property type="project" value="UniProtKB-KW"/>
</dbReference>
<dbReference type="InterPro" id="IPR014016">
    <property type="entry name" value="UvrD-like_ATP-bd"/>
</dbReference>
<dbReference type="InterPro" id="IPR013986">
    <property type="entry name" value="DExx_box_DNA_helicase_dom_sf"/>
</dbReference>
<dbReference type="PANTHER" id="PTHR11070">
    <property type="entry name" value="UVRD / RECB / PCRA DNA HELICASE FAMILY MEMBER"/>
    <property type="match status" value="1"/>
</dbReference>
<dbReference type="Gene3D" id="3.40.50.300">
    <property type="entry name" value="P-loop containing nucleotide triphosphate hydrolases"/>
    <property type="match status" value="3"/>
</dbReference>
<dbReference type="EMBL" id="JBJYXY010000001">
    <property type="protein sequence ID" value="MFN2974710.1"/>
    <property type="molecule type" value="Genomic_DNA"/>
</dbReference>
<protein>
    <recommendedName>
        <fullName evidence="9">DNA 3'-5' helicase</fullName>
        <ecNumber evidence="9">5.6.2.4</ecNumber>
    </recommendedName>
    <alternativeName>
        <fullName evidence="10">DNA 3'-5' helicase II</fullName>
    </alternativeName>
</protein>
<evidence type="ECO:0000256" key="3">
    <source>
        <dbReference type="ARBA" id="ARBA00022801"/>
    </source>
</evidence>
<dbReference type="InterPro" id="IPR027417">
    <property type="entry name" value="P-loop_NTPase"/>
</dbReference>
<evidence type="ECO:0000256" key="11">
    <source>
        <dbReference type="ARBA" id="ARBA00048988"/>
    </source>
</evidence>
<dbReference type="GO" id="GO:0005840">
    <property type="term" value="C:ribosome"/>
    <property type="evidence" value="ECO:0007669"/>
    <property type="project" value="UniProtKB-KW"/>
</dbReference>
<keyword evidence="17" id="KW-1185">Reference proteome</keyword>
<dbReference type="EC" id="5.6.2.4" evidence="9"/>
<evidence type="ECO:0000256" key="4">
    <source>
        <dbReference type="ARBA" id="ARBA00022806"/>
    </source>
</evidence>
<evidence type="ECO:0000256" key="10">
    <source>
        <dbReference type="ARBA" id="ARBA00034923"/>
    </source>
</evidence>
<keyword evidence="4 12" id="KW-0347">Helicase</keyword>
<reference evidence="16 17" key="1">
    <citation type="submission" date="2024-12" db="EMBL/GenBank/DDBJ databases">
        <authorList>
            <person name="Lee Y."/>
        </authorList>
    </citation>
    <scope>NUCLEOTIDE SEQUENCE [LARGE SCALE GENOMIC DNA]</scope>
    <source>
        <strain evidence="16 17">03SUJ4</strain>
    </source>
</reference>
<dbReference type="Pfam" id="PF21196">
    <property type="entry name" value="PcrA_UvrD_tudor"/>
    <property type="match status" value="1"/>
</dbReference>
<accession>A0ABW9KIC8</accession>
<dbReference type="InterPro" id="IPR000212">
    <property type="entry name" value="DNA_helicase_UvrD/REP"/>
</dbReference>
<comment type="caution">
    <text evidence="16">The sequence shown here is derived from an EMBL/GenBank/DDBJ whole genome shotgun (WGS) entry which is preliminary data.</text>
</comment>
<feature type="domain" description="UvrD-like helicase ATP-binding" evidence="14">
    <location>
        <begin position="1"/>
        <end position="284"/>
    </location>
</feature>
<feature type="region of interest" description="Disordered" evidence="13">
    <location>
        <begin position="874"/>
        <end position="928"/>
    </location>
</feature>
<keyword evidence="3 12" id="KW-0378">Hydrolase</keyword>
<keyword evidence="2 12" id="KW-0547">Nucleotide-binding</keyword>
<comment type="catalytic activity">
    <reaction evidence="11">
        <text>ATP + H2O = ADP + phosphate + H(+)</text>
        <dbReference type="Rhea" id="RHEA:13065"/>
        <dbReference type="ChEBI" id="CHEBI:15377"/>
        <dbReference type="ChEBI" id="CHEBI:15378"/>
        <dbReference type="ChEBI" id="CHEBI:30616"/>
        <dbReference type="ChEBI" id="CHEBI:43474"/>
        <dbReference type="ChEBI" id="CHEBI:456216"/>
        <dbReference type="EC" id="5.6.2.4"/>
    </reaction>
</comment>
<evidence type="ECO:0000256" key="6">
    <source>
        <dbReference type="ARBA" id="ARBA00023125"/>
    </source>
</evidence>
<dbReference type="PANTHER" id="PTHR11070:SF2">
    <property type="entry name" value="ATP-DEPENDENT DNA HELICASE SRS2"/>
    <property type="match status" value="1"/>
</dbReference>
<keyword evidence="6" id="KW-0238">DNA-binding</keyword>
<dbReference type="Proteomes" id="UP001634747">
    <property type="component" value="Unassembled WGS sequence"/>
</dbReference>
<dbReference type="CDD" id="cd17932">
    <property type="entry name" value="DEXQc_UvrD"/>
    <property type="match status" value="1"/>
</dbReference>
<dbReference type="PROSITE" id="PS51198">
    <property type="entry name" value="UVRD_HELICASE_ATP_BIND"/>
    <property type="match status" value="1"/>
</dbReference>
<dbReference type="Gene3D" id="1.10.486.10">
    <property type="entry name" value="PCRA, domain 4"/>
    <property type="match status" value="2"/>
</dbReference>
<dbReference type="PROSITE" id="PS51217">
    <property type="entry name" value="UVRD_HELICASE_CTER"/>
    <property type="match status" value="1"/>
</dbReference>
<proteinExistence type="inferred from homology"/>
<comment type="similarity">
    <text evidence="1">Belongs to the helicase family. UvrD subfamily.</text>
</comment>
<dbReference type="RefSeq" id="WP_263413734.1">
    <property type="nucleotide sequence ID" value="NZ_BAABBH010000001.1"/>
</dbReference>
<dbReference type="InterPro" id="IPR014017">
    <property type="entry name" value="DNA_helicase_UvrD-like_C"/>
</dbReference>
<evidence type="ECO:0000259" key="14">
    <source>
        <dbReference type="PROSITE" id="PS51198"/>
    </source>
</evidence>
<sequence>MNPQQREGVEHTDGSVLILAGAGSGKTRVITHRIAYLIQEKGVPADSILAVTFTNKASKEMQERVEKLIGHSSLAKPTIATFHSLCVRILRRDIEALRLNGEGLTRTFAIYDEADQQAIVKQALKRLGIDDKQLKPRVVLGRISWAKNHMIDPQEYFLASTNPLEERIAHIFEIYKKELAKNNAMDFDDLLLETVRLLKVSTETRERYNRRYRYLLIDEYQDTNRPQYELMKLLGGSHGNVCVVGDEDQSIYSWRGADIKNILDFEKDFDSTKIIRLEQNYRSTQVILEGAGAVVRNNTQRKGKELFTTREGGSLIGYYEGPDGENEALFIADRVQKYIKEAGQNGDTPKCAVLYRTNSQSRLVEEALRRYAIQYHMVGGFSFYERAEVKDMLSYLKLVQNPHDSIALNRVVNSPARGIGKTTMETLERLALSTGTSTWDAIEAAIRDQLLPARALTALSGFRRLILDARAMLGPGFGNALAADAQGVASQGLGETIEAAHEFVGAEENASTSDANEDASFDTSFNFNFDFGGEEAAWTEERSTLAPETSAAADSSDTSFDFSFDPSAMDDGGEEPIALAASADDEPVDDESASAISSFFGGAPAAPEPPPAAQAAFNPFETHTAQKKTNGRARVTSLSDQFEELRAKAAPVPLQSEADDASTALQTSNRIDGFRAPGDPATLPELIKFLNDRSGYIKQLENEGTPEAFSRIENLKELANAAQDAQERGETLADFLDHAALVSDTDQINQDARVTLMTLHAAKGLEFPLVFLCGMEEGLFPHSRTLQDPTGLEEERRLCYVGMTRAMDTLVLTRARYRRRYGSDMPEPSVASRFLEEVPSRLVEDLGSPAERPGYSGEYGGRIGSMYGSAGGSRWGGGGKWGKRDDDHGGERHYSYEDEDQSGASRPAAASKPRSNFGLQFSSQKAKSPDSIDNIASFFGAAGGALKRPKMDLPEQTGETQLKRGTKVRHPKYGEGVIAMREGDGPDAKLTVQFQRHGVKKLVEKFAQLERV</sequence>
<feature type="binding site" evidence="12">
    <location>
        <begin position="20"/>
        <end position="27"/>
    </location>
    <ligand>
        <name>ATP</name>
        <dbReference type="ChEBI" id="CHEBI:30616"/>
    </ligand>
</feature>
<evidence type="ECO:0000256" key="5">
    <source>
        <dbReference type="ARBA" id="ARBA00022840"/>
    </source>
</evidence>
<name>A0ABW9KIC8_9BACT</name>
<dbReference type="Pfam" id="PF00580">
    <property type="entry name" value="UvrD-helicase"/>
    <property type="match status" value="1"/>
</dbReference>
<evidence type="ECO:0000256" key="12">
    <source>
        <dbReference type="PROSITE-ProRule" id="PRU00560"/>
    </source>
</evidence>
<keyword evidence="16" id="KW-0687">Ribonucleoprotein</keyword>
<dbReference type="CDD" id="cd18807">
    <property type="entry name" value="SF1_C_UvrD"/>
    <property type="match status" value="1"/>
</dbReference>
<evidence type="ECO:0000256" key="2">
    <source>
        <dbReference type="ARBA" id="ARBA00022741"/>
    </source>
</evidence>
<dbReference type="GO" id="GO:0016787">
    <property type="term" value="F:hydrolase activity"/>
    <property type="evidence" value="ECO:0007669"/>
    <property type="project" value="UniProtKB-KW"/>
</dbReference>